<comment type="caution">
    <text evidence="2">The sequence shown here is derived from an EMBL/GenBank/DDBJ whole genome shotgun (WGS) entry which is preliminary data.</text>
</comment>
<sequence length="73" mass="8031">MKKVLGFMAVALCFADCQDKAGERTYKQEEVTNQPPSSDPNDFSNHTLDTSRGHAHDSSTVISYDTSAKAKHN</sequence>
<keyword evidence="3" id="KW-1185">Reference proteome</keyword>
<evidence type="ECO:0000313" key="2">
    <source>
        <dbReference type="EMBL" id="TCJ14145.1"/>
    </source>
</evidence>
<protein>
    <submittedName>
        <fullName evidence="2">Uncharacterized protein</fullName>
    </submittedName>
</protein>
<dbReference type="Proteomes" id="UP000295334">
    <property type="component" value="Unassembled WGS sequence"/>
</dbReference>
<accession>A0A4R1BAY8</accession>
<name>A0A4R1BAY8_9BACT</name>
<dbReference type="AlphaFoldDB" id="A0A4R1BAY8"/>
<feature type="compositionally biased region" description="Polar residues" evidence="1">
    <location>
        <begin position="31"/>
        <end position="48"/>
    </location>
</feature>
<evidence type="ECO:0000313" key="3">
    <source>
        <dbReference type="Proteomes" id="UP000295334"/>
    </source>
</evidence>
<organism evidence="2 3">
    <name type="scientific">Flaviaesturariibacter flavus</name>
    <dbReference type="NCBI Taxonomy" id="2502780"/>
    <lineage>
        <taxon>Bacteria</taxon>
        <taxon>Pseudomonadati</taxon>
        <taxon>Bacteroidota</taxon>
        <taxon>Chitinophagia</taxon>
        <taxon>Chitinophagales</taxon>
        <taxon>Chitinophagaceae</taxon>
        <taxon>Flaviaestuariibacter</taxon>
    </lineage>
</organism>
<reference evidence="2 3" key="1">
    <citation type="submission" date="2019-03" db="EMBL/GenBank/DDBJ databases">
        <authorList>
            <person name="Kim M.K.M."/>
        </authorList>
    </citation>
    <scope>NUCLEOTIDE SEQUENCE [LARGE SCALE GENOMIC DNA]</scope>
    <source>
        <strain evidence="2 3">17J68-12</strain>
    </source>
</reference>
<proteinExistence type="predicted"/>
<dbReference type="RefSeq" id="WP_131448981.1">
    <property type="nucleotide sequence ID" value="NZ_SJZI01000042.1"/>
</dbReference>
<dbReference type="EMBL" id="SJZI01000042">
    <property type="protein sequence ID" value="TCJ14145.1"/>
    <property type="molecule type" value="Genomic_DNA"/>
</dbReference>
<feature type="region of interest" description="Disordered" evidence="1">
    <location>
        <begin position="25"/>
        <end position="73"/>
    </location>
</feature>
<gene>
    <name evidence="2" type="ORF">EPD60_09055</name>
</gene>
<evidence type="ECO:0000256" key="1">
    <source>
        <dbReference type="SAM" id="MobiDB-lite"/>
    </source>
</evidence>